<accession>A0A135UXR3</accession>
<keyword evidence="1" id="KW-0472">Membrane</keyword>
<keyword evidence="1" id="KW-0812">Transmembrane</keyword>
<dbReference type="EMBL" id="JFFI01000907">
    <property type="protein sequence ID" value="KXH65142.1"/>
    <property type="molecule type" value="Genomic_DNA"/>
</dbReference>
<evidence type="ECO:0000256" key="1">
    <source>
        <dbReference type="SAM" id="Phobius"/>
    </source>
</evidence>
<gene>
    <name evidence="2" type="ORF">CSAL01_10463</name>
</gene>
<reference evidence="2 3" key="1">
    <citation type="submission" date="2014-02" db="EMBL/GenBank/DDBJ databases">
        <title>The genome sequence of Colletotrichum salicis CBS 607.94.</title>
        <authorList>
            <person name="Baroncelli R."/>
            <person name="Thon M.R."/>
        </authorList>
    </citation>
    <scope>NUCLEOTIDE SEQUENCE [LARGE SCALE GENOMIC DNA]</scope>
    <source>
        <strain evidence="2 3">CBS 607.94</strain>
    </source>
</reference>
<comment type="caution">
    <text evidence="2">The sequence shown here is derived from an EMBL/GenBank/DDBJ whole genome shotgun (WGS) entry which is preliminary data.</text>
</comment>
<name>A0A135UXR3_9PEZI</name>
<dbReference type="AlphaFoldDB" id="A0A135UXR3"/>
<keyword evidence="1" id="KW-1133">Transmembrane helix</keyword>
<proteinExistence type="predicted"/>
<feature type="transmembrane region" description="Helical" evidence="1">
    <location>
        <begin position="26"/>
        <end position="50"/>
    </location>
</feature>
<sequence>MTIVTAVTPTASMTDSKADRPMIQGVPLFIIILAIAIAVPVLAFSCFLWLHSRDRENAKEQVPTDQSASLPYNVSEPQTYQMGDIGLATTAPFSSAIETAIAELPDKEWFVGRNDGSTSNEQDSPHVRPNLDATPAEVTQRKSYVQHAVETTKTTTHLAVWFAPSTVIISEARKTLGYFTAWNVRSVTTTMTGTSWQFVAVACTIALSEIPPDES</sequence>
<protein>
    <submittedName>
        <fullName evidence="2">Uncharacterized protein</fullName>
    </submittedName>
</protein>
<evidence type="ECO:0000313" key="3">
    <source>
        <dbReference type="Proteomes" id="UP000070121"/>
    </source>
</evidence>
<keyword evidence="3" id="KW-1185">Reference proteome</keyword>
<organism evidence="2 3">
    <name type="scientific">Colletotrichum salicis</name>
    <dbReference type="NCBI Taxonomy" id="1209931"/>
    <lineage>
        <taxon>Eukaryota</taxon>
        <taxon>Fungi</taxon>
        <taxon>Dikarya</taxon>
        <taxon>Ascomycota</taxon>
        <taxon>Pezizomycotina</taxon>
        <taxon>Sordariomycetes</taxon>
        <taxon>Hypocreomycetidae</taxon>
        <taxon>Glomerellales</taxon>
        <taxon>Glomerellaceae</taxon>
        <taxon>Colletotrichum</taxon>
        <taxon>Colletotrichum acutatum species complex</taxon>
    </lineage>
</organism>
<evidence type="ECO:0000313" key="2">
    <source>
        <dbReference type="EMBL" id="KXH65142.1"/>
    </source>
</evidence>
<dbReference type="Proteomes" id="UP000070121">
    <property type="component" value="Unassembled WGS sequence"/>
</dbReference>